<evidence type="ECO:0000313" key="2">
    <source>
        <dbReference type="EMBL" id="CAH2097879.1"/>
    </source>
</evidence>
<organism evidence="2 3">
    <name type="scientific">Euphydryas editha</name>
    <name type="common">Edith's checkerspot</name>
    <dbReference type="NCBI Taxonomy" id="104508"/>
    <lineage>
        <taxon>Eukaryota</taxon>
        <taxon>Metazoa</taxon>
        <taxon>Ecdysozoa</taxon>
        <taxon>Arthropoda</taxon>
        <taxon>Hexapoda</taxon>
        <taxon>Insecta</taxon>
        <taxon>Pterygota</taxon>
        <taxon>Neoptera</taxon>
        <taxon>Endopterygota</taxon>
        <taxon>Lepidoptera</taxon>
        <taxon>Glossata</taxon>
        <taxon>Ditrysia</taxon>
        <taxon>Papilionoidea</taxon>
        <taxon>Nymphalidae</taxon>
        <taxon>Nymphalinae</taxon>
        <taxon>Euphydryas</taxon>
    </lineage>
</organism>
<dbReference type="AlphaFoldDB" id="A0AAU9UDL4"/>
<feature type="compositionally biased region" description="Basic and acidic residues" evidence="1">
    <location>
        <begin position="17"/>
        <end position="27"/>
    </location>
</feature>
<sequence length="216" mass="24023">MNDILLDRRMPTNCQEGPHRTEAETNRQGEIADPSARPPPGETRGALHCVGVLPGLGHYRSDTSSDSDDSSDSDSVSTLHIHYIFLDKDNTEVPLSLEDIRMTTFFLSHELLVSRLDSSIWTPICLAESEELTRLRAQLAPARSTQTNAQTQKNKLQRDLVTDVTNRNRDGSGTSDGDGRRPEFRIHHLQRLVSRRCRQSDTTSGTSPAAAEFIKG</sequence>
<keyword evidence="3" id="KW-1185">Reference proteome</keyword>
<feature type="compositionally biased region" description="Polar residues" evidence="1">
    <location>
        <begin position="143"/>
        <end position="154"/>
    </location>
</feature>
<feature type="compositionally biased region" description="Basic and acidic residues" evidence="1">
    <location>
        <begin position="1"/>
        <end position="10"/>
    </location>
</feature>
<proteinExistence type="predicted"/>
<dbReference type="EMBL" id="CAKOGL010000018">
    <property type="protein sequence ID" value="CAH2097879.1"/>
    <property type="molecule type" value="Genomic_DNA"/>
</dbReference>
<feature type="region of interest" description="Disordered" evidence="1">
    <location>
        <begin position="1"/>
        <end position="48"/>
    </location>
</feature>
<name>A0AAU9UDL4_EUPED</name>
<gene>
    <name evidence="2" type="ORF">EEDITHA_LOCUS13052</name>
</gene>
<evidence type="ECO:0000256" key="1">
    <source>
        <dbReference type="SAM" id="MobiDB-lite"/>
    </source>
</evidence>
<feature type="compositionally biased region" description="Basic and acidic residues" evidence="1">
    <location>
        <begin position="156"/>
        <end position="170"/>
    </location>
</feature>
<accession>A0AAU9UDL4</accession>
<protein>
    <submittedName>
        <fullName evidence="2">Uncharacterized protein</fullName>
    </submittedName>
</protein>
<comment type="caution">
    <text evidence="2">The sequence shown here is derived from an EMBL/GenBank/DDBJ whole genome shotgun (WGS) entry which is preliminary data.</text>
</comment>
<feature type="compositionally biased region" description="Basic residues" evidence="1">
    <location>
        <begin position="187"/>
        <end position="197"/>
    </location>
</feature>
<reference evidence="2" key="1">
    <citation type="submission" date="2022-03" db="EMBL/GenBank/DDBJ databases">
        <authorList>
            <person name="Tunstrom K."/>
        </authorList>
    </citation>
    <scope>NUCLEOTIDE SEQUENCE</scope>
</reference>
<feature type="compositionally biased region" description="Basic and acidic residues" evidence="1">
    <location>
        <begin position="177"/>
        <end position="186"/>
    </location>
</feature>
<evidence type="ECO:0000313" key="3">
    <source>
        <dbReference type="Proteomes" id="UP001153954"/>
    </source>
</evidence>
<dbReference type="Proteomes" id="UP001153954">
    <property type="component" value="Unassembled WGS sequence"/>
</dbReference>
<feature type="region of interest" description="Disordered" evidence="1">
    <location>
        <begin position="143"/>
        <end position="216"/>
    </location>
</feature>